<dbReference type="InterPro" id="IPR036513">
    <property type="entry name" value="STAS_dom_sf"/>
</dbReference>
<sequence>MISDIKYEVVRPSGILDGTQANQLRKEINAQLEKESEVVLIDLKDVTFIDSSGLGALVSALKMVRTKGSKLFICSINDQIRMLFELTSMDRVFKVYKDEEKFKAEVFPNLKKG</sequence>
<dbReference type="Pfam" id="PF01740">
    <property type="entry name" value="STAS"/>
    <property type="match status" value="1"/>
</dbReference>
<feature type="domain" description="STAS" evidence="3">
    <location>
        <begin position="9"/>
        <end position="113"/>
    </location>
</feature>
<comment type="similarity">
    <text evidence="1 2">Belongs to the anti-sigma-factor antagonist family.</text>
</comment>
<evidence type="ECO:0000256" key="2">
    <source>
        <dbReference type="RuleBase" id="RU003749"/>
    </source>
</evidence>
<dbReference type="SUPFAM" id="SSF52091">
    <property type="entry name" value="SpoIIaa-like"/>
    <property type="match status" value="1"/>
</dbReference>
<dbReference type="RefSeq" id="WP_054469603.1">
    <property type="nucleotide sequence ID" value="NZ_CP159837.1"/>
</dbReference>
<dbReference type="Gene3D" id="3.30.750.24">
    <property type="entry name" value="STAS domain"/>
    <property type="match status" value="1"/>
</dbReference>
<dbReference type="AlphaFoldDB" id="A0AAU8JHX2"/>
<evidence type="ECO:0000259" key="3">
    <source>
        <dbReference type="PROSITE" id="PS50801"/>
    </source>
</evidence>
<reference evidence="4" key="1">
    <citation type="submission" date="2024-07" db="EMBL/GenBank/DDBJ databases">
        <authorList>
            <person name="Kim Y.J."/>
            <person name="Jeong J.Y."/>
        </authorList>
    </citation>
    <scope>NUCLEOTIDE SEQUENCE</scope>
    <source>
        <strain evidence="4">GIHE-MW2</strain>
    </source>
</reference>
<evidence type="ECO:0000313" key="4">
    <source>
        <dbReference type="EMBL" id="XCM37728.1"/>
    </source>
</evidence>
<dbReference type="PANTHER" id="PTHR33495:SF2">
    <property type="entry name" value="ANTI-SIGMA FACTOR ANTAGONIST TM_1081-RELATED"/>
    <property type="match status" value="1"/>
</dbReference>
<name>A0AAU8JHX2_9CYAN</name>
<dbReference type="InterPro" id="IPR003658">
    <property type="entry name" value="Anti-sigma_ant"/>
</dbReference>
<dbReference type="PROSITE" id="PS50801">
    <property type="entry name" value="STAS"/>
    <property type="match status" value="1"/>
</dbReference>
<organism evidence="4">
    <name type="scientific">Planktothricoides raciborskii GIHE-MW2</name>
    <dbReference type="NCBI Taxonomy" id="2792601"/>
    <lineage>
        <taxon>Bacteria</taxon>
        <taxon>Bacillati</taxon>
        <taxon>Cyanobacteriota</taxon>
        <taxon>Cyanophyceae</taxon>
        <taxon>Oscillatoriophycideae</taxon>
        <taxon>Oscillatoriales</taxon>
        <taxon>Oscillatoriaceae</taxon>
        <taxon>Planktothricoides</taxon>
    </lineage>
</organism>
<dbReference type="EMBL" id="CP159837">
    <property type="protein sequence ID" value="XCM37728.1"/>
    <property type="molecule type" value="Genomic_DNA"/>
</dbReference>
<dbReference type="NCBIfam" id="TIGR00377">
    <property type="entry name" value="ant_ant_sig"/>
    <property type="match status" value="1"/>
</dbReference>
<dbReference type="CDD" id="cd07043">
    <property type="entry name" value="STAS_anti-anti-sigma_factors"/>
    <property type="match status" value="1"/>
</dbReference>
<gene>
    <name evidence="4" type="ORF">ABWT76_000513</name>
</gene>
<proteinExistence type="inferred from homology"/>
<protein>
    <recommendedName>
        <fullName evidence="2">Anti-sigma factor antagonist</fullName>
    </recommendedName>
</protein>
<dbReference type="PANTHER" id="PTHR33495">
    <property type="entry name" value="ANTI-SIGMA FACTOR ANTAGONIST TM_1081-RELATED-RELATED"/>
    <property type="match status" value="1"/>
</dbReference>
<dbReference type="GO" id="GO:0043856">
    <property type="term" value="F:anti-sigma factor antagonist activity"/>
    <property type="evidence" value="ECO:0007669"/>
    <property type="project" value="InterPro"/>
</dbReference>
<evidence type="ECO:0000256" key="1">
    <source>
        <dbReference type="ARBA" id="ARBA00009013"/>
    </source>
</evidence>
<dbReference type="InterPro" id="IPR002645">
    <property type="entry name" value="STAS_dom"/>
</dbReference>
<accession>A0AAU8JHX2</accession>